<feature type="transmembrane region" description="Helical" evidence="7">
    <location>
        <begin position="40"/>
        <end position="65"/>
    </location>
</feature>
<comment type="caution">
    <text evidence="10">The sequence shown here is derived from an EMBL/GenBank/DDBJ whole genome shotgun (WGS) entry which is preliminary data.</text>
</comment>
<protein>
    <submittedName>
        <fullName evidence="10">ABC transporter ATP-binding protein/permease</fullName>
    </submittedName>
</protein>
<feature type="transmembrane region" description="Helical" evidence="7">
    <location>
        <begin position="271"/>
        <end position="293"/>
    </location>
</feature>
<dbReference type="SUPFAM" id="SSF52540">
    <property type="entry name" value="P-loop containing nucleoside triphosphate hydrolases"/>
    <property type="match status" value="1"/>
</dbReference>
<keyword evidence="3" id="KW-0547">Nucleotide-binding</keyword>
<dbReference type="Proteomes" id="UP001299876">
    <property type="component" value="Unassembled WGS sequence"/>
</dbReference>
<evidence type="ECO:0000256" key="4">
    <source>
        <dbReference type="ARBA" id="ARBA00022840"/>
    </source>
</evidence>
<dbReference type="PROSITE" id="PS50893">
    <property type="entry name" value="ABC_TRANSPORTER_2"/>
    <property type="match status" value="1"/>
</dbReference>
<keyword evidence="6 7" id="KW-0472">Membrane</keyword>
<dbReference type="GO" id="GO:0005524">
    <property type="term" value="F:ATP binding"/>
    <property type="evidence" value="ECO:0007669"/>
    <property type="project" value="UniProtKB-KW"/>
</dbReference>
<dbReference type="Pfam" id="PF00005">
    <property type="entry name" value="ABC_tran"/>
    <property type="match status" value="1"/>
</dbReference>
<evidence type="ECO:0000313" key="11">
    <source>
        <dbReference type="Proteomes" id="UP001299876"/>
    </source>
</evidence>
<accession>A0ABT0EVN5</accession>
<evidence type="ECO:0000256" key="5">
    <source>
        <dbReference type="ARBA" id="ARBA00022989"/>
    </source>
</evidence>
<keyword evidence="2 7" id="KW-0812">Transmembrane</keyword>
<dbReference type="InterPro" id="IPR036640">
    <property type="entry name" value="ABC1_TM_sf"/>
</dbReference>
<dbReference type="RefSeq" id="WP_247289338.1">
    <property type="nucleotide sequence ID" value="NZ_JAKNRW010000003.1"/>
</dbReference>
<evidence type="ECO:0000313" key="10">
    <source>
        <dbReference type="EMBL" id="MCK1789802.1"/>
    </source>
</evidence>
<dbReference type="Pfam" id="PF00664">
    <property type="entry name" value="ABC_membrane"/>
    <property type="match status" value="1"/>
</dbReference>
<name>A0ABT0EVN5_9PSED</name>
<dbReference type="PANTHER" id="PTHR43394:SF1">
    <property type="entry name" value="ATP-BINDING CASSETTE SUB-FAMILY B MEMBER 10, MITOCHONDRIAL"/>
    <property type="match status" value="1"/>
</dbReference>
<dbReference type="InterPro" id="IPR027417">
    <property type="entry name" value="P-loop_NTPase"/>
</dbReference>
<feature type="domain" description="ABC transporter" evidence="8">
    <location>
        <begin position="362"/>
        <end position="601"/>
    </location>
</feature>
<organism evidence="10 11">
    <name type="scientific">Pseudomonas violetae</name>
    <dbReference type="NCBI Taxonomy" id="2915813"/>
    <lineage>
        <taxon>Bacteria</taxon>
        <taxon>Pseudomonadati</taxon>
        <taxon>Pseudomonadota</taxon>
        <taxon>Gammaproteobacteria</taxon>
        <taxon>Pseudomonadales</taxon>
        <taxon>Pseudomonadaceae</taxon>
        <taxon>Pseudomonas</taxon>
    </lineage>
</organism>
<dbReference type="Gene3D" id="1.20.1560.10">
    <property type="entry name" value="ABC transporter type 1, transmembrane domain"/>
    <property type="match status" value="1"/>
</dbReference>
<keyword evidence="11" id="KW-1185">Reference proteome</keyword>
<feature type="transmembrane region" description="Helical" evidence="7">
    <location>
        <begin position="163"/>
        <end position="179"/>
    </location>
</feature>
<evidence type="ECO:0000256" key="6">
    <source>
        <dbReference type="ARBA" id="ARBA00023136"/>
    </source>
</evidence>
<evidence type="ECO:0000256" key="1">
    <source>
        <dbReference type="ARBA" id="ARBA00004651"/>
    </source>
</evidence>
<proteinExistence type="predicted"/>
<dbReference type="EMBL" id="JAKNRW010000003">
    <property type="protein sequence ID" value="MCK1789802.1"/>
    <property type="molecule type" value="Genomic_DNA"/>
</dbReference>
<evidence type="ECO:0000256" key="2">
    <source>
        <dbReference type="ARBA" id="ARBA00022692"/>
    </source>
</evidence>
<dbReference type="InterPro" id="IPR011527">
    <property type="entry name" value="ABC1_TM_dom"/>
</dbReference>
<feature type="transmembrane region" description="Helical" evidence="7">
    <location>
        <begin position="85"/>
        <end position="106"/>
    </location>
</feature>
<dbReference type="InterPro" id="IPR003593">
    <property type="entry name" value="AAA+_ATPase"/>
</dbReference>
<feature type="transmembrane region" description="Helical" evidence="7">
    <location>
        <begin position="299"/>
        <end position="323"/>
    </location>
</feature>
<keyword evidence="5 7" id="KW-1133">Transmembrane helix</keyword>
<dbReference type="InterPro" id="IPR003439">
    <property type="entry name" value="ABC_transporter-like_ATP-bd"/>
</dbReference>
<evidence type="ECO:0000259" key="8">
    <source>
        <dbReference type="PROSITE" id="PS50893"/>
    </source>
</evidence>
<feature type="transmembrane region" description="Helical" evidence="7">
    <location>
        <begin position="185"/>
        <end position="204"/>
    </location>
</feature>
<reference evidence="10 11" key="1">
    <citation type="submission" date="2022-02" db="EMBL/GenBank/DDBJ databases">
        <title>Comparative genomics of the first Antarctic Pseudomonas spp. capable of biotransforming 2,4,6-Trinitrotoluene.</title>
        <authorList>
            <person name="Cabrera M.A."/>
            <person name="Marquez S.L."/>
            <person name="Perez-Donoso J.M."/>
        </authorList>
    </citation>
    <scope>NUCLEOTIDE SEQUENCE [LARGE SCALE GENOMIC DNA]</scope>
    <source>
        <strain evidence="10 11">TNT19</strain>
    </source>
</reference>
<gene>
    <name evidence="10" type="ORF">L9059_06305</name>
</gene>
<dbReference type="SUPFAM" id="SSF90123">
    <property type="entry name" value="ABC transporter transmembrane region"/>
    <property type="match status" value="1"/>
</dbReference>
<dbReference type="InterPro" id="IPR039421">
    <property type="entry name" value="Type_1_exporter"/>
</dbReference>
<comment type="subcellular location">
    <subcellularLocation>
        <location evidence="1">Cell membrane</location>
        <topology evidence="1">Multi-pass membrane protein</topology>
    </subcellularLocation>
</comment>
<keyword evidence="4 10" id="KW-0067">ATP-binding</keyword>
<evidence type="ECO:0000256" key="7">
    <source>
        <dbReference type="SAM" id="Phobius"/>
    </source>
</evidence>
<dbReference type="SMART" id="SM00382">
    <property type="entry name" value="AAA"/>
    <property type="match status" value="1"/>
</dbReference>
<dbReference type="PROSITE" id="PS00211">
    <property type="entry name" value="ABC_TRANSPORTER_1"/>
    <property type="match status" value="1"/>
</dbReference>
<dbReference type="PANTHER" id="PTHR43394">
    <property type="entry name" value="ATP-DEPENDENT PERMEASE MDL1, MITOCHONDRIAL"/>
    <property type="match status" value="1"/>
</dbReference>
<evidence type="ECO:0000256" key="3">
    <source>
        <dbReference type="ARBA" id="ARBA00022741"/>
    </source>
</evidence>
<dbReference type="PROSITE" id="PS50929">
    <property type="entry name" value="ABC_TM1F"/>
    <property type="match status" value="1"/>
</dbReference>
<dbReference type="InterPro" id="IPR017871">
    <property type="entry name" value="ABC_transporter-like_CS"/>
</dbReference>
<sequence>MLYRRFEQLIDIFRDAPTAAPPDRVLPFYTYYLKQVWPSFAALLVVGLIGALIEVALFSYLSRIIDLTQGTPNVNFFQEHGIELAWMAVVALVFRPIFVGLHDLLVHQTLSPGMTSLIRWQNHSYVLKQSLNFFQNDFAGRIAQRIMQTGNSLRDSAVQAVDALWHVLIYAISSLVLFAEADWRLMMPLLTWIAAYIGALCYFVPRVKERSVVSSDARSKLMGRIVDGYTNITTLKLFAHTNFEQQYAKEAIEEQTVKAQLAGRVVTSMDVVITSLNGLLIVSTTGLALWLWTQSLISVGAIALATGLVIRIVNMSGWIMWVVNGIFENIGMVQDGLQTIAQPVSVTDRDQAKPLTVPRGEVRFEQVDFHYGKKSGIIGDLNLTIRPGEKIGLIGPSGAGKSTLVNLLLRLYDVQGGRILIDGQNIAEVGQESLRERIGMITQDTSLLHRSIRDNLLYGKPDATDAELWEAVRKARADEFIPLLSDSEGRTGFDAHVGERGVKLSGGQRQRIAIARVLLKDAPILIMDEATSALDSEVEAAIQESLETLMQGKTVIAIAHRLSTIARMDRLVVLENGRIAETGSHSELLAHGGLYARLWQHQTGGFVGID</sequence>
<dbReference type="Gene3D" id="3.40.50.300">
    <property type="entry name" value="P-loop containing nucleotide triphosphate hydrolases"/>
    <property type="match status" value="1"/>
</dbReference>
<feature type="domain" description="ABC transmembrane type-1" evidence="9">
    <location>
        <begin position="41"/>
        <end position="328"/>
    </location>
</feature>
<evidence type="ECO:0000259" key="9">
    <source>
        <dbReference type="PROSITE" id="PS50929"/>
    </source>
</evidence>